<keyword evidence="2 8" id="KW-0812">Transmembrane</keyword>
<reference evidence="10" key="1">
    <citation type="journal article" date="2015" name="ISME J.">
        <title>A new class of marine Euryarchaeota group II from the Mediterranean deep chlorophyll maximum.</title>
        <authorList>
            <person name="Martin-Cuadrado A.B."/>
            <person name="Garcia-Heredia I."/>
            <person name="Molto A.G."/>
            <person name="Lopez-Ubeda R."/>
            <person name="Kimes N."/>
            <person name="Lopez-Garcia P."/>
            <person name="Moreira D."/>
            <person name="Rodriguez-Valera F."/>
        </authorList>
    </citation>
    <scope>NUCLEOTIDE SEQUENCE</scope>
</reference>
<dbReference type="GO" id="GO:0005886">
    <property type="term" value="C:plasma membrane"/>
    <property type="evidence" value="ECO:0007669"/>
    <property type="project" value="TreeGrafter"/>
</dbReference>
<dbReference type="SUPFAM" id="SSF54631">
    <property type="entry name" value="CBS-domain pair"/>
    <property type="match status" value="1"/>
</dbReference>
<dbReference type="InterPro" id="IPR046342">
    <property type="entry name" value="CBS_dom_sf"/>
</dbReference>
<dbReference type="PROSITE" id="PS51371">
    <property type="entry name" value="CBS"/>
    <property type="match status" value="1"/>
</dbReference>
<dbReference type="Gene3D" id="3.10.580.10">
    <property type="entry name" value="CBS-domain"/>
    <property type="match status" value="1"/>
</dbReference>
<evidence type="ECO:0000313" key="10">
    <source>
        <dbReference type="EMBL" id="ANV80182.1"/>
    </source>
</evidence>
<dbReference type="Pfam" id="PF00571">
    <property type="entry name" value="CBS"/>
    <property type="match status" value="2"/>
</dbReference>
<comment type="subcellular location">
    <subcellularLocation>
        <location evidence="1">Membrane</location>
        <topology evidence="1">Multi-pass membrane protein</topology>
    </subcellularLocation>
</comment>
<evidence type="ECO:0000256" key="1">
    <source>
        <dbReference type="ARBA" id="ARBA00004141"/>
    </source>
</evidence>
<keyword evidence="5 7" id="KW-0129">CBS domain</keyword>
<dbReference type="PANTHER" id="PTHR22777:SF4">
    <property type="entry name" value="UPF0053 PROTEIN SLL1254"/>
    <property type="match status" value="1"/>
</dbReference>
<evidence type="ECO:0000259" key="9">
    <source>
        <dbReference type="PROSITE" id="PS51371"/>
    </source>
</evidence>
<evidence type="ECO:0000256" key="4">
    <source>
        <dbReference type="ARBA" id="ARBA00022989"/>
    </source>
</evidence>
<keyword evidence="4 8" id="KW-1133">Transmembrane helix</keyword>
<feature type="transmembrane region" description="Helical" evidence="8">
    <location>
        <begin position="6"/>
        <end position="39"/>
    </location>
</feature>
<feature type="transmembrane region" description="Helical" evidence="8">
    <location>
        <begin position="91"/>
        <end position="111"/>
    </location>
</feature>
<evidence type="ECO:0000256" key="5">
    <source>
        <dbReference type="ARBA" id="ARBA00023122"/>
    </source>
</evidence>
<organism evidence="10">
    <name type="scientific">uncultured Poseidoniia archaeon</name>
    <dbReference type="NCBI Taxonomy" id="1697135"/>
    <lineage>
        <taxon>Archaea</taxon>
        <taxon>Methanobacteriati</taxon>
        <taxon>Thermoplasmatota</taxon>
        <taxon>Candidatus Poseidoniia</taxon>
        <taxon>environmental samples</taxon>
    </lineage>
</organism>
<keyword evidence="3" id="KW-0677">Repeat</keyword>
<sequence length="352" mass="39353">MTDYTLIILYSSLALGASFLCSILEAVLLSTTHSHIIALKDSHPKISKGWTQYKEDPERPLTAILTLNTIAHTVGALGVGSEIENNFEGEYVVAISAALLTLAILLLSEILPKTIGALYWRKLTIPSYNILRILMITLVIIIKPIEYIRKLLPEAHQETVTRTELSVMADIAEESDVIEEDEEMVIQNLLKLREISVGSVMTPRVVMNTVSHDETISDVLERMPIMINGRMPITGENIDDISGFVLRNEILRRAANDEHDILMGAISREIKSCKKEDSVDRALDILLENKVQIMIVKDEFGGTSGIITMEDIIETLLGVEIVDEHDQEAISVGDHHEDMRKLAKIRFDNESE</sequence>
<dbReference type="AlphaFoldDB" id="A0A1B1TD31"/>
<evidence type="ECO:0000256" key="6">
    <source>
        <dbReference type="ARBA" id="ARBA00023136"/>
    </source>
</evidence>
<dbReference type="PANTHER" id="PTHR22777">
    <property type="entry name" value="HEMOLYSIN-RELATED"/>
    <property type="match status" value="1"/>
</dbReference>
<evidence type="ECO:0000256" key="2">
    <source>
        <dbReference type="ARBA" id="ARBA00022692"/>
    </source>
</evidence>
<reference evidence="10" key="2">
    <citation type="submission" date="2016-12" db="EMBL/GenBank/DDBJ databases">
        <authorList>
            <person name="Song W.-J."/>
            <person name="Kurnit D.M."/>
        </authorList>
    </citation>
    <scope>NUCLEOTIDE SEQUENCE</scope>
</reference>
<dbReference type="InterPro" id="IPR044751">
    <property type="entry name" value="Ion_transp-like_CBS"/>
</dbReference>
<dbReference type="CDD" id="cd04590">
    <property type="entry name" value="CBS_pair_CorC_HlyC_assoc"/>
    <property type="match status" value="1"/>
</dbReference>
<dbReference type="EMBL" id="KP211877">
    <property type="protein sequence ID" value="ANV80182.1"/>
    <property type="molecule type" value="Genomic_DNA"/>
</dbReference>
<keyword evidence="6 8" id="KW-0472">Membrane</keyword>
<dbReference type="Pfam" id="PF01595">
    <property type="entry name" value="CNNM"/>
    <property type="match status" value="1"/>
</dbReference>
<accession>A0A1B1TD31</accession>
<name>A0A1B1TD31_9ARCH</name>
<feature type="domain" description="CBS" evidence="9">
    <location>
        <begin position="266"/>
        <end position="324"/>
    </location>
</feature>
<proteinExistence type="predicted"/>
<dbReference type="InterPro" id="IPR002550">
    <property type="entry name" value="CNNM"/>
</dbReference>
<evidence type="ECO:0000256" key="7">
    <source>
        <dbReference type="PROSITE-ProRule" id="PRU00703"/>
    </source>
</evidence>
<dbReference type="InterPro" id="IPR000644">
    <property type="entry name" value="CBS_dom"/>
</dbReference>
<evidence type="ECO:0000256" key="8">
    <source>
        <dbReference type="SAM" id="Phobius"/>
    </source>
</evidence>
<protein>
    <submittedName>
        <fullName evidence="10">Hemolysins and related proteins containing CBS domains</fullName>
    </submittedName>
</protein>
<evidence type="ECO:0000256" key="3">
    <source>
        <dbReference type="ARBA" id="ARBA00022737"/>
    </source>
</evidence>
<feature type="transmembrane region" description="Helical" evidence="8">
    <location>
        <begin position="123"/>
        <end position="142"/>
    </location>
</feature>